<dbReference type="EMBL" id="WUMU01000060">
    <property type="protein sequence ID" value="MXN21220.1"/>
    <property type="molecule type" value="Genomic_DNA"/>
</dbReference>
<dbReference type="RefSeq" id="WP_160897329.1">
    <property type="nucleotide sequence ID" value="NZ_WUMU01000060.1"/>
</dbReference>
<keyword evidence="2" id="KW-1185">Reference proteome</keyword>
<dbReference type="Proteomes" id="UP000477911">
    <property type="component" value="Unassembled WGS sequence"/>
</dbReference>
<evidence type="ECO:0000313" key="2">
    <source>
        <dbReference type="Proteomes" id="UP000477911"/>
    </source>
</evidence>
<dbReference type="AlphaFoldDB" id="A0A6L7GDB0"/>
<name>A0A6L7GDB0_9RHOB</name>
<reference evidence="1 2" key="1">
    <citation type="submission" date="2019-12" db="EMBL/GenBank/DDBJ databases">
        <authorList>
            <person name="Li M."/>
        </authorList>
    </citation>
    <scope>NUCLEOTIDE SEQUENCE [LARGE SCALE GENOMIC DNA]</scope>
    <source>
        <strain evidence="1 2">GBMRC 2024</strain>
    </source>
</reference>
<evidence type="ECO:0008006" key="3">
    <source>
        <dbReference type="Google" id="ProtNLM"/>
    </source>
</evidence>
<sequence length="165" mass="19284">MVVDTITGIENWFKEPTSDNERPMLLSKLALIEFCGWLEEWMDESVRQVNQSTLNDADWVEENIIKQTHGFHYNKHFRPMLCSVLGEHSIREIEGSFEQNHQGDLELIRSTLGTLWRLRCNLAHADLAAHQRAQINIYAPSWTKNQYRLLSGRLDNFRNCILNSI</sequence>
<evidence type="ECO:0000313" key="1">
    <source>
        <dbReference type="EMBL" id="MXN21220.1"/>
    </source>
</evidence>
<accession>A0A6L7GDB0</accession>
<comment type="caution">
    <text evidence="1">The sequence shown here is derived from an EMBL/GenBank/DDBJ whole genome shotgun (WGS) entry which is preliminary data.</text>
</comment>
<proteinExistence type="predicted"/>
<gene>
    <name evidence="1" type="ORF">GR170_25710</name>
</gene>
<organism evidence="1 2">
    <name type="scientific">Pseudooceanicola albus</name>
    <dbReference type="NCBI Taxonomy" id="2692189"/>
    <lineage>
        <taxon>Bacteria</taxon>
        <taxon>Pseudomonadati</taxon>
        <taxon>Pseudomonadota</taxon>
        <taxon>Alphaproteobacteria</taxon>
        <taxon>Rhodobacterales</taxon>
        <taxon>Paracoccaceae</taxon>
        <taxon>Pseudooceanicola</taxon>
    </lineage>
</organism>
<protein>
    <recommendedName>
        <fullName evidence="3">RiboL-PSP-HEPN domain-containing protein</fullName>
    </recommendedName>
</protein>